<dbReference type="Proteomes" id="UP001497453">
    <property type="component" value="Chromosome 9"/>
</dbReference>
<feature type="domain" description="Helicase ATP-binding" evidence="9">
    <location>
        <begin position="224"/>
        <end position="459"/>
    </location>
</feature>
<dbReference type="InterPro" id="IPR011545">
    <property type="entry name" value="DEAD/DEAH_box_helicase_dom"/>
</dbReference>
<proteinExistence type="inferred from homology"/>
<keyword evidence="5 7" id="KW-0694">RNA-binding</keyword>
<dbReference type="InterPro" id="IPR000629">
    <property type="entry name" value="RNA-helicase_DEAD-box_CS"/>
</dbReference>
<dbReference type="Gene3D" id="3.40.50.300">
    <property type="entry name" value="P-loop containing nucleotide triphosphate hydrolases"/>
    <property type="match status" value="2"/>
</dbReference>
<dbReference type="Pfam" id="PF00271">
    <property type="entry name" value="Helicase_C"/>
    <property type="match status" value="1"/>
</dbReference>
<dbReference type="PROSITE" id="PS51192">
    <property type="entry name" value="HELICASE_ATP_BIND_1"/>
    <property type="match status" value="1"/>
</dbReference>
<dbReference type="EC" id="3.6.4.13" evidence="7"/>
<keyword evidence="2 6" id="KW-0378">Hydrolase</keyword>
<evidence type="ECO:0000256" key="2">
    <source>
        <dbReference type="ARBA" id="ARBA00022801"/>
    </source>
</evidence>
<dbReference type="InterPro" id="IPR014001">
    <property type="entry name" value="Helicase_ATP-bd"/>
</dbReference>
<feature type="compositionally biased region" description="Low complexity" evidence="8">
    <location>
        <begin position="387"/>
        <end position="397"/>
    </location>
</feature>
<sequence>MTVIASNVATEGKPKEKTKAKKRYLKAKRDRRKKKQSTGDVAGTNIKVSKQDESQQLSEDEGAASNQDVENDREQVLEEPKAGPSSQKDHKEEKRPRKRQKLDQELTPSAAGPSREPSPVLEETSARSSLTPPAALPAFPLPKRPDAPSKSTLALQGLDKALMEAELVDPAKTHSLPESGDDQESGLSERTVKRLKDLGIADLFAVQTAVIPFLLADNRQRSLYLPYDPPRDICASAPTGSGKTLAYVLPIVEILSARIITRLRALVVLPTRDLVNQVRETFEAVAKGRGLKIGTATGQHSFAHEQVQLVGDTSTYLQGGSSKVDILICTPGRLIDHLNGTPNFSLQHLRFLVIDEADRLLAQSFQDWLARVLAATRPSSPDNIPESAASPSLSTSSHGLPYPDALAPAYHHLIREVAQVHTDLDEKKESSCQKLLFSATLTRDPSKISALNLRNPKYFVVQSAAEEQPTKEGAVMDIVMEKFSMPATLTEHMIVCETVQKPLMLFFLVHQHDVRNALVFTKSAESTTRLVRLFEFFESIWAQEKNGAMHKQAAIRAYSSDLSASDRKSILEQFRNQEIHILVCSDLISRGIDISHVSHVVSYDAPVDMRKYVHRVGRTARAGRKGDAWTLVEEQEARYFKNMMKAAAHIDPVKRMRVSEKDVAPYVPTYEKALVKLREVYSR</sequence>
<dbReference type="SMART" id="SM00487">
    <property type="entry name" value="DEXDc"/>
    <property type="match status" value="1"/>
</dbReference>
<comment type="function">
    <text evidence="7">RNA helicase.</text>
</comment>
<evidence type="ECO:0000256" key="7">
    <source>
        <dbReference type="RuleBase" id="RU365068"/>
    </source>
</evidence>
<feature type="region of interest" description="Disordered" evidence="8">
    <location>
        <begin position="377"/>
        <end position="397"/>
    </location>
</feature>
<keyword evidence="4 6" id="KW-0067">ATP-binding</keyword>
<evidence type="ECO:0000256" key="8">
    <source>
        <dbReference type="SAM" id="MobiDB-lite"/>
    </source>
</evidence>
<feature type="compositionally biased region" description="Basic residues" evidence="8">
    <location>
        <begin position="18"/>
        <end position="36"/>
    </location>
</feature>
<accession>A0ABP1E9A9</accession>
<feature type="compositionally biased region" description="Low complexity" evidence="8">
    <location>
        <begin position="126"/>
        <end position="138"/>
    </location>
</feature>
<evidence type="ECO:0000259" key="9">
    <source>
        <dbReference type="PROSITE" id="PS51192"/>
    </source>
</evidence>
<keyword evidence="3 6" id="KW-0347">Helicase</keyword>
<keyword evidence="12" id="KW-1185">Reference proteome</keyword>
<evidence type="ECO:0000256" key="5">
    <source>
        <dbReference type="ARBA" id="ARBA00022884"/>
    </source>
</evidence>
<evidence type="ECO:0000256" key="6">
    <source>
        <dbReference type="RuleBase" id="RU000492"/>
    </source>
</evidence>
<name>A0ABP1E9A9_9APHY</name>
<gene>
    <name evidence="11" type="ORF">GFSPODELE1_LOCUS10799</name>
</gene>
<dbReference type="CDD" id="cd17956">
    <property type="entry name" value="DEADc_DDX51"/>
    <property type="match status" value="1"/>
</dbReference>
<reference evidence="12" key="1">
    <citation type="submission" date="2024-04" db="EMBL/GenBank/DDBJ databases">
        <authorList>
            <person name="Shaw F."/>
            <person name="Minotto A."/>
        </authorList>
    </citation>
    <scope>NUCLEOTIDE SEQUENCE [LARGE SCALE GENOMIC DNA]</scope>
</reference>
<protein>
    <recommendedName>
        <fullName evidence="7">ATP-dependent RNA helicase</fullName>
        <ecNumber evidence="7">3.6.4.13</ecNumber>
    </recommendedName>
</protein>
<dbReference type="SMART" id="SM00490">
    <property type="entry name" value="HELICc"/>
    <property type="match status" value="1"/>
</dbReference>
<dbReference type="PROSITE" id="PS00039">
    <property type="entry name" value="DEAD_ATP_HELICASE"/>
    <property type="match status" value="1"/>
</dbReference>
<dbReference type="PROSITE" id="PS51194">
    <property type="entry name" value="HELICASE_CTER"/>
    <property type="match status" value="1"/>
</dbReference>
<dbReference type="SUPFAM" id="SSF52540">
    <property type="entry name" value="P-loop containing nucleoside triphosphate hydrolases"/>
    <property type="match status" value="1"/>
</dbReference>
<organism evidence="11 12">
    <name type="scientific">Somion occarium</name>
    <dbReference type="NCBI Taxonomy" id="3059160"/>
    <lineage>
        <taxon>Eukaryota</taxon>
        <taxon>Fungi</taxon>
        <taxon>Dikarya</taxon>
        <taxon>Basidiomycota</taxon>
        <taxon>Agaricomycotina</taxon>
        <taxon>Agaricomycetes</taxon>
        <taxon>Polyporales</taxon>
        <taxon>Cerrenaceae</taxon>
        <taxon>Somion</taxon>
    </lineage>
</organism>
<feature type="region of interest" description="Disordered" evidence="8">
    <location>
        <begin position="1"/>
        <end position="151"/>
    </location>
</feature>
<dbReference type="InterPro" id="IPR027417">
    <property type="entry name" value="P-loop_NTPase"/>
</dbReference>
<comment type="similarity">
    <text evidence="6">Belongs to the DEAD box helicase family.</text>
</comment>
<evidence type="ECO:0000259" key="10">
    <source>
        <dbReference type="PROSITE" id="PS51194"/>
    </source>
</evidence>
<evidence type="ECO:0000256" key="3">
    <source>
        <dbReference type="ARBA" id="ARBA00022806"/>
    </source>
</evidence>
<dbReference type="CDD" id="cd18787">
    <property type="entry name" value="SF2_C_DEAD"/>
    <property type="match status" value="1"/>
</dbReference>
<keyword evidence="1 6" id="KW-0547">Nucleotide-binding</keyword>
<evidence type="ECO:0000313" key="12">
    <source>
        <dbReference type="Proteomes" id="UP001497453"/>
    </source>
</evidence>
<dbReference type="InterPro" id="IPR001650">
    <property type="entry name" value="Helicase_C-like"/>
</dbReference>
<evidence type="ECO:0000256" key="4">
    <source>
        <dbReference type="ARBA" id="ARBA00022840"/>
    </source>
</evidence>
<comment type="domain">
    <text evidence="7">The Q motif is unique to and characteristic of the DEAD box family of RNA helicases and controls ATP binding and hydrolysis.</text>
</comment>
<dbReference type="PANTHER" id="PTHR24031">
    <property type="entry name" value="RNA HELICASE"/>
    <property type="match status" value="1"/>
</dbReference>
<evidence type="ECO:0000313" key="11">
    <source>
        <dbReference type="EMBL" id="CAL1716550.1"/>
    </source>
</evidence>
<comment type="catalytic activity">
    <reaction evidence="7">
        <text>ATP + H2O = ADP + phosphate + H(+)</text>
        <dbReference type="Rhea" id="RHEA:13065"/>
        <dbReference type="ChEBI" id="CHEBI:15377"/>
        <dbReference type="ChEBI" id="CHEBI:15378"/>
        <dbReference type="ChEBI" id="CHEBI:30616"/>
        <dbReference type="ChEBI" id="CHEBI:43474"/>
        <dbReference type="ChEBI" id="CHEBI:456216"/>
        <dbReference type="EC" id="3.6.4.13"/>
    </reaction>
</comment>
<feature type="domain" description="Helicase C-terminal" evidence="10">
    <location>
        <begin position="488"/>
        <end position="664"/>
    </location>
</feature>
<dbReference type="Pfam" id="PF00270">
    <property type="entry name" value="DEAD"/>
    <property type="match status" value="1"/>
</dbReference>
<evidence type="ECO:0000256" key="1">
    <source>
        <dbReference type="ARBA" id="ARBA00022741"/>
    </source>
</evidence>
<dbReference type="EMBL" id="OZ037952">
    <property type="protein sequence ID" value="CAL1716550.1"/>
    <property type="molecule type" value="Genomic_DNA"/>
</dbReference>
<feature type="compositionally biased region" description="Basic and acidic residues" evidence="8">
    <location>
        <begin position="70"/>
        <end position="95"/>
    </location>
</feature>